<dbReference type="PANTHER" id="PTHR11947:SF25">
    <property type="entry name" value="[PYRUVATE DEHYDROGENASE (ACETYL-TRANSFERRING)] KINASE 2, MITOCHONDRIAL"/>
    <property type="match status" value="1"/>
</dbReference>
<evidence type="ECO:0000256" key="1">
    <source>
        <dbReference type="ARBA" id="ARBA00006155"/>
    </source>
</evidence>
<dbReference type="Gene3D" id="1.20.140.20">
    <property type="entry name" value="Alpha-ketoacid/pyruvate dehydrogenase kinase, N-terminal domain"/>
    <property type="match status" value="1"/>
</dbReference>
<gene>
    <name evidence="9" type="ORF">KASA_0L02915G</name>
</gene>
<dbReference type="OrthoDB" id="407390at2759"/>
<dbReference type="Proteomes" id="UP000196158">
    <property type="component" value="Unassembled WGS sequence"/>
</dbReference>
<dbReference type="InterPro" id="IPR039028">
    <property type="entry name" value="BCKD/PDK"/>
</dbReference>
<sequence length="493" mass="56866">MNRFTGLPATAAIRHQHTLLKTANLTQAPDFTKYSPVKPIKEGIAPYIVETMKAFPTDSRYINQQHYYQNRNILMNDYAKRSPHPVSLMQLAQYYDDSSTLTKQKIINSGIFVKEELAIRIASKINLLQSLPFNVVNNFHFLQVYESYYNIFERFRKFPTIKTMEDNLNFSEFIRKILQDFNSLNLPHLIMGALECTIFDLYPRDKMDELLSNLLRSRISRRLIVEEHLSVTSNYVTGKKENTLVLGDIFQECNALEYLTNASKECEQFIKNMYYPSIPLPELKIEGSKDLTFYFLPAHLKYLLGEILRNAYEATIREYIRKGLKTPSPITVTIIENPDTYIFRISDQAGGLIHSDADLWSFGKSKERARESLNNFHKLPGLHSISIYDDIADSKTCLSPSMKAVEPYMNTSLAHTTQWNINKGHYKLEQPLIELLQRPFRYKLGVGLAMCKVYAEYWNGDLRVHSMPGYGVDAVLTLGNLMKSTAKKQLDKV</sequence>
<keyword evidence="4 7" id="KW-0418">Kinase</keyword>
<dbReference type="STRING" id="1789683.A0A1X7R6I7"/>
<dbReference type="GO" id="GO:0010906">
    <property type="term" value="P:regulation of glucose metabolic process"/>
    <property type="evidence" value="ECO:0007669"/>
    <property type="project" value="TreeGrafter"/>
</dbReference>
<organism evidence="9 10">
    <name type="scientific">Maudiozyma saulgeensis</name>
    <dbReference type="NCBI Taxonomy" id="1789683"/>
    <lineage>
        <taxon>Eukaryota</taxon>
        <taxon>Fungi</taxon>
        <taxon>Dikarya</taxon>
        <taxon>Ascomycota</taxon>
        <taxon>Saccharomycotina</taxon>
        <taxon>Saccharomycetes</taxon>
        <taxon>Saccharomycetales</taxon>
        <taxon>Saccharomycetaceae</taxon>
        <taxon>Maudiozyma</taxon>
    </lineage>
</organism>
<dbReference type="GO" id="GO:0004740">
    <property type="term" value="F:pyruvate dehydrogenase (acetyl-transferring) kinase activity"/>
    <property type="evidence" value="ECO:0007669"/>
    <property type="project" value="TreeGrafter"/>
</dbReference>
<reference evidence="9 10" key="1">
    <citation type="submission" date="2017-04" db="EMBL/GenBank/DDBJ databases">
        <authorList>
            <person name="Afonso C.L."/>
            <person name="Miller P.J."/>
            <person name="Scott M.A."/>
            <person name="Spackman E."/>
            <person name="Goraichik I."/>
            <person name="Dimitrov K.M."/>
            <person name="Suarez D.L."/>
            <person name="Swayne D.E."/>
        </authorList>
    </citation>
    <scope>NUCLEOTIDE SEQUENCE [LARGE SCALE GENOMIC DNA]</scope>
</reference>
<dbReference type="EC" id="2.7.11.-" evidence="7"/>
<comment type="subcellular location">
    <subcellularLocation>
        <location evidence="7">Mitochondrion matrix</location>
    </subcellularLocation>
</comment>
<keyword evidence="10" id="KW-1185">Reference proteome</keyword>
<dbReference type="AlphaFoldDB" id="A0A1X7R6I7"/>
<evidence type="ECO:0000256" key="6">
    <source>
        <dbReference type="ARBA" id="ARBA00023128"/>
    </source>
</evidence>
<dbReference type="Gene3D" id="3.30.565.10">
    <property type="entry name" value="Histidine kinase-like ATPase, C-terminal domain"/>
    <property type="match status" value="1"/>
</dbReference>
<evidence type="ECO:0000256" key="3">
    <source>
        <dbReference type="ARBA" id="ARBA00022741"/>
    </source>
</evidence>
<evidence type="ECO:0000256" key="5">
    <source>
        <dbReference type="ARBA" id="ARBA00022840"/>
    </source>
</evidence>
<protein>
    <recommendedName>
        <fullName evidence="7">Protein-serine/threonine kinase</fullName>
        <ecNumber evidence="7">2.7.11.-</ecNumber>
    </recommendedName>
</protein>
<dbReference type="InterPro" id="IPR036784">
    <property type="entry name" value="AK/P_DHK_N_sf"/>
</dbReference>
<keyword evidence="3 7" id="KW-0547">Nucleotide-binding</keyword>
<name>A0A1X7R6I7_9SACH</name>
<evidence type="ECO:0000256" key="4">
    <source>
        <dbReference type="ARBA" id="ARBA00022777"/>
    </source>
</evidence>
<evidence type="ECO:0000256" key="7">
    <source>
        <dbReference type="RuleBase" id="RU366032"/>
    </source>
</evidence>
<evidence type="ECO:0000313" key="9">
    <source>
        <dbReference type="EMBL" id="SMN21242.1"/>
    </source>
</evidence>
<dbReference type="Pfam" id="PF10436">
    <property type="entry name" value="BCDHK_Adom3"/>
    <property type="match status" value="1"/>
</dbReference>
<proteinExistence type="inferred from homology"/>
<dbReference type="PANTHER" id="PTHR11947">
    <property type="entry name" value="PYRUVATE DEHYDROGENASE KINASE"/>
    <property type="match status" value="1"/>
</dbReference>
<comment type="similarity">
    <text evidence="1 7">Belongs to the PDK/BCKDK protein kinase family.</text>
</comment>
<evidence type="ECO:0000256" key="2">
    <source>
        <dbReference type="ARBA" id="ARBA00022679"/>
    </source>
</evidence>
<dbReference type="InterPro" id="IPR036890">
    <property type="entry name" value="HATPase_C_sf"/>
</dbReference>
<evidence type="ECO:0000259" key="8">
    <source>
        <dbReference type="Pfam" id="PF10436"/>
    </source>
</evidence>
<evidence type="ECO:0000313" key="10">
    <source>
        <dbReference type="Proteomes" id="UP000196158"/>
    </source>
</evidence>
<keyword evidence="5 7" id="KW-0067">ATP-binding</keyword>
<dbReference type="GO" id="GO:0005524">
    <property type="term" value="F:ATP binding"/>
    <property type="evidence" value="ECO:0007669"/>
    <property type="project" value="UniProtKB-UniRule"/>
</dbReference>
<keyword evidence="2 7" id="KW-0808">Transferase</keyword>
<dbReference type="GO" id="GO:0005759">
    <property type="term" value="C:mitochondrial matrix"/>
    <property type="evidence" value="ECO:0007669"/>
    <property type="project" value="UniProtKB-SubCell"/>
</dbReference>
<dbReference type="SUPFAM" id="SSF69012">
    <property type="entry name" value="alpha-ketoacid dehydrogenase kinase, N-terminal domain"/>
    <property type="match status" value="1"/>
</dbReference>
<dbReference type="InterPro" id="IPR018955">
    <property type="entry name" value="BCDHK/PDK_N"/>
</dbReference>
<dbReference type="EMBL" id="FXLY01000007">
    <property type="protein sequence ID" value="SMN21242.1"/>
    <property type="molecule type" value="Genomic_DNA"/>
</dbReference>
<dbReference type="SUPFAM" id="SSF55874">
    <property type="entry name" value="ATPase domain of HSP90 chaperone/DNA topoisomerase II/histidine kinase"/>
    <property type="match status" value="1"/>
</dbReference>
<keyword evidence="6 7" id="KW-0496">Mitochondrion</keyword>
<accession>A0A1X7R6I7</accession>
<feature type="domain" description="Branched-chain alpha-ketoacid dehydrogenase kinase/Pyruvate dehydrogenase kinase N-terminal" evidence="8">
    <location>
        <begin position="85"/>
        <end position="240"/>
    </location>
</feature>